<comment type="caution">
    <text evidence="2">The sequence shown here is derived from an EMBL/GenBank/DDBJ whole genome shotgun (WGS) entry which is preliminary data.</text>
</comment>
<keyword evidence="1" id="KW-1133">Transmembrane helix</keyword>
<sequence>MWWAEKILFRSNDRSAVTPLLAAVVLMGGIIQVAAAFLGRCTLVSGGLDDSAGVSGYPARGREGGGGGGCSGARIHRTATSPSFLRLPRASAAGWRRSSGQNMEQWWLVIPSVAGGSTTIHVYRIQV</sequence>
<evidence type="ECO:0000313" key="2">
    <source>
        <dbReference type="EMBL" id="RLM74693.1"/>
    </source>
</evidence>
<accession>A0A3L6QAQ9</accession>
<proteinExistence type="predicted"/>
<keyword evidence="1" id="KW-0472">Membrane</keyword>
<gene>
    <name evidence="2" type="ORF">C2845_PM15G02890</name>
</gene>
<feature type="transmembrane region" description="Helical" evidence="1">
    <location>
        <begin position="20"/>
        <end position="38"/>
    </location>
</feature>
<evidence type="ECO:0000313" key="3">
    <source>
        <dbReference type="Proteomes" id="UP000275267"/>
    </source>
</evidence>
<dbReference type="EMBL" id="PQIB02000013">
    <property type="protein sequence ID" value="RLM74693.1"/>
    <property type="molecule type" value="Genomic_DNA"/>
</dbReference>
<reference evidence="3" key="1">
    <citation type="journal article" date="2019" name="Nat. Commun.">
        <title>The genome of broomcorn millet.</title>
        <authorList>
            <person name="Zou C."/>
            <person name="Miki D."/>
            <person name="Li D."/>
            <person name="Tang Q."/>
            <person name="Xiao L."/>
            <person name="Rajput S."/>
            <person name="Deng P."/>
            <person name="Jia W."/>
            <person name="Huang R."/>
            <person name="Zhang M."/>
            <person name="Sun Y."/>
            <person name="Hu J."/>
            <person name="Fu X."/>
            <person name="Schnable P.S."/>
            <person name="Li F."/>
            <person name="Zhang H."/>
            <person name="Feng B."/>
            <person name="Zhu X."/>
            <person name="Liu R."/>
            <person name="Schnable J.C."/>
            <person name="Zhu J.-K."/>
            <person name="Zhang H."/>
        </authorList>
    </citation>
    <scope>NUCLEOTIDE SEQUENCE [LARGE SCALE GENOMIC DNA]</scope>
</reference>
<dbReference type="AlphaFoldDB" id="A0A3L6QAQ9"/>
<keyword evidence="3" id="KW-1185">Reference proteome</keyword>
<dbReference type="Proteomes" id="UP000275267">
    <property type="component" value="Unassembled WGS sequence"/>
</dbReference>
<organism evidence="2 3">
    <name type="scientific">Panicum miliaceum</name>
    <name type="common">Proso millet</name>
    <name type="synonym">Broomcorn millet</name>
    <dbReference type="NCBI Taxonomy" id="4540"/>
    <lineage>
        <taxon>Eukaryota</taxon>
        <taxon>Viridiplantae</taxon>
        <taxon>Streptophyta</taxon>
        <taxon>Embryophyta</taxon>
        <taxon>Tracheophyta</taxon>
        <taxon>Spermatophyta</taxon>
        <taxon>Magnoliopsida</taxon>
        <taxon>Liliopsida</taxon>
        <taxon>Poales</taxon>
        <taxon>Poaceae</taxon>
        <taxon>PACMAD clade</taxon>
        <taxon>Panicoideae</taxon>
        <taxon>Panicodae</taxon>
        <taxon>Paniceae</taxon>
        <taxon>Panicinae</taxon>
        <taxon>Panicum</taxon>
        <taxon>Panicum sect. Panicum</taxon>
    </lineage>
</organism>
<evidence type="ECO:0000256" key="1">
    <source>
        <dbReference type="SAM" id="Phobius"/>
    </source>
</evidence>
<keyword evidence="1" id="KW-0812">Transmembrane</keyword>
<name>A0A3L6QAQ9_PANMI</name>
<protein>
    <submittedName>
        <fullName evidence="2">Uncharacterized protein</fullName>
    </submittedName>
</protein>